<protein>
    <recommendedName>
        <fullName evidence="2">Rad50/SbcC-type AAA domain-containing protein</fullName>
    </recommendedName>
</protein>
<organism evidence="3 4">
    <name type="scientific">Niabella ginsenosidivorans</name>
    <dbReference type="NCBI Taxonomy" id="1176587"/>
    <lineage>
        <taxon>Bacteria</taxon>
        <taxon>Pseudomonadati</taxon>
        <taxon>Bacteroidota</taxon>
        <taxon>Chitinophagia</taxon>
        <taxon>Chitinophagales</taxon>
        <taxon>Chitinophagaceae</taxon>
        <taxon>Niabella</taxon>
    </lineage>
</organism>
<dbReference type="Proteomes" id="UP000077667">
    <property type="component" value="Chromosome"/>
</dbReference>
<sequence>MRIFAIRIKNLASLDGVTEIDFTREPLSSAGIFAITGPTGAGKSTILDALCLALYAKTPRYRMAESGIEIKDVQGSTIHQGDVRGILRDGTADGYAEVDFAGIDGQHYRATWTVRRAYNKAEGSLQAFGITLKNMSTHTNVPGKKTELLEEIERLVGLNFEQFTRSVLLAQGDFTAFLKAGRDEKSALLEKLTGTSIYSEISKRIFENHREQQQKLRELRLRREGIATLTMEELDALQEQRIALTAIIKAGDQQLADLSKEINWHEQRVKFQEGVETARLAYDQANRNKEAAAPREQHLQVVDRIQPVRPLINNLQNVQEQLESKSKQLAELNDRLSTLQQQKQILDVAIEKAINDLGTKIKEEEDAQPLLDEAKALDVQLSEKAEQIKQAAEENEQIHSRQKELSGQLLQAQKESDLLEQEVTKLTQWKIDHEARRPVAEQERMILSKLGDAESVLESLHHYALRIHNAEQETAAYQQQAQQLEKEKETVRKSLQQLQQGYNAFQTALLKIPIQDIEAEKAATDTLVGDIISATAHWRLLYTAIKEKEARQQSLTQHQKELGEQTEKLTAAERLLEIKKAERDVSLKSLEKARLIAAGSIEKLRSQLEPGEPCPVCGSTEHPYALHDPSLGQVLAGLEVSYRQAESGYAQQLAAHSSLNQACIQIRKNISVYEASVADKTKTIEELTHKWTEFGISKRCVNLPVEETGNWLQQQLQLQKEKQQQLQQQIQSYGKQKDNLEVHKTKLTALEKRFNDAENDSKDIGRALKSLQEQKAHDEGERQKAESKLDKLKETLSGYFTSEKWFQNWQSNPETFAKHITEFALEWKTSMERLEENIRKQHVLVEKLKGIRKQADTIREEVALKEQKLSSLQLQRNGLSERRKTIFNGAPVTGIETGLKNAVSSARQLAEQKKKEAELVQGNITRNTAQSEQLEKDSTFLSKQETELKEKLGEWLNNHNQQYETTLTETELLPLLAFTRDWIEKERTGLRAIDDAVMQARSVFEERVKALENHTAQRLSERTLEALIALQTEAQATWKQNNQTANEIDFKIKDDEVNKQRIGQLLENIERQSQVVDNWAKLNEMIGSADGKKFRQVAQEYTLDVLLSYANVHLEMLSRRYVLQRIPNSLGLQVLDQDMGNEVRTVYSLSGGESFLVSLALALGLASLSSNRMKVESLFIDEGFGSLDPATLNIAMDALERLHNQGRKVGVISHVQEMTERVPVQIRVSKRQSGKSKVEVVGM</sequence>
<dbReference type="InterPro" id="IPR027417">
    <property type="entry name" value="P-loop_NTPase"/>
</dbReference>
<dbReference type="PANTHER" id="PTHR32114">
    <property type="entry name" value="ABC TRANSPORTER ABCH.3"/>
    <property type="match status" value="1"/>
</dbReference>
<dbReference type="STRING" id="1176587.A8C56_11970"/>
<dbReference type="GO" id="GO:0016887">
    <property type="term" value="F:ATP hydrolysis activity"/>
    <property type="evidence" value="ECO:0007669"/>
    <property type="project" value="InterPro"/>
</dbReference>
<accession>A0A1A9I1U2</accession>
<dbReference type="EMBL" id="CP015772">
    <property type="protein sequence ID" value="ANH81596.1"/>
    <property type="molecule type" value="Genomic_DNA"/>
</dbReference>
<feature type="coiled-coil region" evidence="1">
    <location>
        <begin position="312"/>
        <end position="422"/>
    </location>
</feature>
<dbReference type="Pfam" id="PF13558">
    <property type="entry name" value="SbcC_Walker_B"/>
    <property type="match status" value="1"/>
</dbReference>
<dbReference type="GO" id="GO:0006302">
    <property type="term" value="P:double-strand break repair"/>
    <property type="evidence" value="ECO:0007669"/>
    <property type="project" value="InterPro"/>
</dbReference>
<dbReference type="InterPro" id="IPR038729">
    <property type="entry name" value="Rad50/SbcC_AAA"/>
</dbReference>
<feature type="domain" description="Rad50/SbcC-type AAA" evidence="2">
    <location>
        <begin position="6"/>
        <end position="233"/>
    </location>
</feature>
<feature type="coiled-coil region" evidence="1">
    <location>
        <begin position="467"/>
        <end position="501"/>
    </location>
</feature>
<dbReference type="Gene3D" id="1.10.287.1490">
    <property type="match status" value="1"/>
</dbReference>
<evidence type="ECO:0000313" key="4">
    <source>
        <dbReference type="Proteomes" id="UP000077667"/>
    </source>
</evidence>
<feature type="coiled-coil region" evidence="1">
    <location>
        <begin position="716"/>
        <end position="795"/>
    </location>
</feature>
<name>A0A1A9I1U2_9BACT</name>
<reference evidence="3 4" key="1">
    <citation type="submission" date="2016-05" db="EMBL/GenBank/DDBJ databases">
        <title>Niabella ginsenosidivorans BS26 whole genome sequencing.</title>
        <authorList>
            <person name="Im W.T."/>
            <person name="Siddiqi M.Z."/>
        </authorList>
    </citation>
    <scope>NUCLEOTIDE SEQUENCE [LARGE SCALE GENOMIC DNA]</scope>
    <source>
        <strain evidence="3 4">BS26</strain>
    </source>
</reference>
<dbReference type="OrthoDB" id="9795626at2"/>
<dbReference type="SUPFAM" id="SSF52540">
    <property type="entry name" value="P-loop containing nucleoside triphosphate hydrolases"/>
    <property type="match status" value="2"/>
</dbReference>
<evidence type="ECO:0000256" key="1">
    <source>
        <dbReference type="SAM" id="Coils"/>
    </source>
</evidence>
<evidence type="ECO:0000259" key="2">
    <source>
        <dbReference type="Pfam" id="PF13476"/>
    </source>
</evidence>
<dbReference type="KEGG" id="nia:A8C56_11970"/>
<dbReference type="RefSeq" id="WP_067756207.1">
    <property type="nucleotide sequence ID" value="NZ_CP015772.1"/>
</dbReference>
<dbReference type="Pfam" id="PF13476">
    <property type="entry name" value="AAA_23"/>
    <property type="match status" value="1"/>
</dbReference>
<proteinExistence type="predicted"/>
<keyword evidence="1" id="KW-0175">Coiled coil</keyword>
<feature type="coiled-coil region" evidence="1">
    <location>
        <begin position="555"/>
        <end position="582"/>
    </location>
</feature>
<keyword evidence="4" id="KW-1185">Reference proteome</keyword>
<evidence type="ECO:0000313" key="3">
    <source>
        <dbReference type="EMBL" id="ANH81596.1"/>
    </source>
</evidence>
<dbReference type="Gene3D" id="3.40.50.300">
    <property type="entry name" value="P-loop containing nucleotide triphosphate hydrolases"/>
    <property type="match status" value="2"/>
</dbReference>
<gene>
    <name evidence="3" type="ORF">A8C56_11970</name>
</gene>
<feature type="coiled-coil region" evidence="1">
    <location>
        <begin position="831"/>
        <end position="882"/>
    </location>
</feature>
<dbReference type="PANTHER" id="PTHR32114:SF2">
    <property type="entry name" value="ABC TRANSPORTER ABCH.3"/>
    <property type="match status" value="1"/>
</dbReference>
<dbReference type="AlphaFoldDB" id="A0A1A9I1U2"/>